<dbReference type="Gene3D" id="3.90.78.10">
    <property type="entry name" value="UDP-N-acetylenolpyruvoylglucosamine reductase, C-terminal domain"/>
    <property type="match status" value="1"/>
</dbReference>
<evidence type="ECO:0000256" key="5">
    <source>
        <dbReference type="ARBA" id="ARBA00012518"/>
    </source>
</evidence>
<dbReference type="Pfam" id="PF02873">
    <property type="entry name" value="MurB_C"/>
    <property type="match status" value="1"/>
</dbReference>
<organism evidence="21 23">
    <name type="scientific">Porphyromonas macacae</name>
    <dbReference type="NCBI Taxonomy" id="28115"/>
    <lineage>
        <taxon>Bacteria</taxon>
        <taxon>Pseudomonadati</taxon>
        <taxon>Bacteroidota</taxon>
        <taxon>Bacteroidia</taxon>
        <taxon>Bacteroidales</taxon>
        <taxon>Porphyromonadaceae</taxon>
        <taxon>Porphyromonas</taxon>
    </lineage>
</organism>
<protein>
    <recommendedName>
        <fullName evidence="6 19">UDP-N-acetylenolpyruvoylglucosamine reductase</fullName>
        <ecNumber evidence="5 19">1.3.1.98</ecNumber>
    </recommendedName>
    <alternativeName>
        <fullName evidence="17 19">UDP-N-acetylmuramate dehydrogenase</fullName>
    </alternativeName>
</protein>
<evidence type="ECO:0000256" key="8">
    <source>
        <dbReference type="ARBA" id="ARBA00022618"/>
    </source>
</evidence>
<dbReference type="HAMAP" id="MF_00037">
    <property type="entry name" value="MurB"/>
    <property type="match status" value="1"/>
</dbReference>
<dbReference type="GO" id="GO:0009252">
    <property type="term" value="P:peptidoglycan biosynthetic process"/>
    <property type="evidence" value="ECO:0007669"/>
    <property type="project" value="UniProtKB-UniRule"/>
</dbReference>
<dbReference type="NCBIfam" id="NF010478">
    <property type="entry name" value="PRK13903.1"/>
    <property type="match status" value="1"/>
</dbReference>
<dbReference type="InterPro" id="IPR003170">
    <property type="entry name" value="MurB"/>
</dbReference>
<keyword evidence="8 19" id="KW-0132">Cell division</keyword>
<dbReference type="eggNOG" id="COG0812">
    <property type="taxonomic scope" value="Bacteria"/>
</dbReference>
<evidence type="ECO:0000256" key="11">
    <source>
        <dbReference type="ARBA" id="ARBA00022857"/>
    </source>
</evidence>
<keyword evidence="9 19" id="KW-0285">Flavoprotein</keyword>
<dbReference type="GO" id="GO:0008360">
    <property type="term" value="P:regulation of cell shape"/>
    <property type="evidence" value="ECO:0007669"/>
    <property type="project" value="UniProtKB-KW"/>
</dbReference>
<reference evidence="21 23" key="1">
    <citation type="submission" date="2014-09" db="EMBL/GenBank/DDBJ databases">
        <title>Draft Genome Sequence of Porphyromonas macacae COT-192_OH2859.</title>
        <authorList>
            <person name="Wallis C."/>
            <person name="Deusch O."/>
            <person name="O'Flynn C."/>
            <person name="Davis I."/>
            <person name="Horsfall A."/>
            <person name="Kirkwood N."/>
            <person name="Harris S."/>
            <person name="Eisen J.A."/>
            <person name="Coil D.A."/>
            <person name="Darling A.E."/>
            <person name="Jospin G."/>
            <person name="Alexiev A."/>
        </authorList>
    </citation>
    <scope>NUCLEOTIDE SEQUENCE [LARGE SCALE GENOMIC DNA]</scope>
    <source>
        <strain evidence="23">COT-192 OH2859</strain>
        <strain evidence="21">COT-192_OH2859</strain>
    </source>
</reference>
<comment type="cofactor">
    <cofactor evidence="1 19">
        <name>FAD</name>
        <dbReference type="ChEBI" id="CHEBI:57692"/>
    </cofactor>
</comment>
<dbReference type="InterPro" id="IPR016167">
    <property type="entry name" value="FAD-bd_PCMH_sub1"/>
</dbReference>
<dbReference type="InterPro" id="IPR016169">
    <property type="entry name" value="FAD-bd_PCMH_sub2"/>
</dbReference>
<feature type="active site" description="Proton donor" evidence="19">
    <location>
        <position position="237"/>
    </location>
</feature>
<dbReference type="OrthoDB" id="9804753at2"/>
<keyword evidence="15 19" id="KW-0131">Cell cycle</keyword>
<sequence>MDIQKEKLLTEYNTFHIPATAQWFITYDSLEELKTLLRDEYFQECRSLSVGEGSNLLFLANFHGIILHSNIRSIEEIERDDEQIVLRVGAGVNWDDFVAYAVEHGYYGIENLSLIPGQVGSSAIQNIGAYGTEACQYIRAVHTIHRRTGEERVFDVNECNYRYRHSIFKEPEYQDYIVWAVDYALHLKPILNLTYRELANKYGTDKEQPSLADVRQTVIDIRRAKLPDPEEIGNAGSFFINPIITGEAFVQLNKEYPDIPHYPMPDGRVKVPAGWLIEQCGLKGYKTDKAGVYEKQALVLVNLGEATGTDIANLAAFIQKSVAEKFGITIQPEVKYIS</sequence>
<evidence type="ECO:0000256" key="16">
    <source>
        <dbReference type="ARBA" id="ARBA00023316"/>
    </source>
</evidence>
<evidence type="ECO:0000256" key="17">
    <source>
        <dbReference type="ARBA" id="ARBA00031026"/>
    </source>
</evidence>
<dbReference type="InterPro" id="IPR006094">
    <property type="entry name" value="Oxid_FAD_bind_N"/>
</dbReference>
<name>A0A0A2E8K0_9PORP</name>
<evidence type="ECO:0000256" key="15">
    <source>
        <dbReference type="ARBA" id="ARBA00023306"/>
    </source>
</evidence>
<dbReference type="Pfam" id="PF01565">
    <property type="entry name" value="FAD_binding_4"/>
    <property type="match status" value="1"/>
</dbReference>
<evidence type="ECO:0000256" key="6">
    <source>
        <dbReference type="ARBA" id="ARBA00015188"/>
    </source>
</evidence>
<dbReference type="SUPFAM" id="SSF56194">
    <property type="entry name" value="Uridine diphospho-N-Acetylenolpyruvylglucosamine reductase, MurB, C-terminal domain"/>
    <property type="match status" value="1"/>
</dbReference>
<comment type="subcellular location">
    <subcellularLocation>
        <location evidence="3 19">Cytoplasm</location>
    </subcellularLocation>
</comment>
<dbReference type="InterPro" id="IPR016166">
    <property type="entry name" value="FAD-bd_PCMH"/>
</dbReference>
<keyword evidence="16 19" id="KW-0961">Cell wall biogenesis/degradation</keyword>
<reference evidence="22 24" key="2">
    <citation type="submission" date="2018-06" db="EMBL/GenBank/DDBJ databases">
        <authorList>
            <consortium name="Pathogen Informatics"/>
            <person name="Doyle S."/>
        </authorList>
    </citation>
    <scope>NUCLEOTIDE SEQUENCE [LARGE SCALE GENOMIC DNA]</scope>
    <source>
        <strain evidence="22 24">NCTC11632</strain>
    </source>
</reference>
<dbReference type="NCBIfam" id="TIGR00179">
    <property type="entry name" value="murB"/>
    <property type="match status" value="1"/>
</dbReference>
<dbReference type="GO" id="GO:0071949">
    <property type="term" value="F:FAD binding"/>
    <property type="evidence" value="ECO:0007669"/>
    <property type="project" value="InterPro"/>
</dbReference>
<comment type="function">
    <text evidence="2 19">Cell wall formation.</text>
</comment>
<dbReference type="AlphaFoldDB" id="A0A0A2E8K0"/>
<evidence type="ECO:0000259" key="20">
    <source>
        <dbReference type="PROSITE" id="PS51387"/>
    </source>
</evidence>
<evidence type="ECO:0000256" key="18">
    <source>
        <dbReference type="ARBA" id="ARBA00048914"/>
    </source>
</evidence>
<dbReference type="SUPFAM" id="SSF56176">
    <property type="entry name" value="FAD-binding/transporter-associated domain-like"/>
    <property type="match status" value="1"/>
</dbReference>
<dbReference type="EMBL" id="JRFA01000008">
    <property type="protein sequence ID" value="KGN75211.1"/>
    <property type="molecule type" value="Genomic_DNA"/>
</dbReference>
<evidence type="ECO:0000256" key="19">
    <source>
        <dbReference type="HAMAP-Rule" id="MF_00037"/>
    </source>
</evidence>
<comment type="similarity">
    <text evidence="19">Belongs to the MurB family.</text>
</comment>
<evidence type="ECO:0000256" key="12">
    <source>
        <dbReference type="ARBA" id="ARBA00022960"/>
    </source>
</evidence>
<dbReference type="GO" id="GO:0008762">
    <property type="term" value="F:UDP-N-acetylmuramate dehydrogenase activity"/>
    <property type="evidence" value="ECO:0007669"/>
    <property type="project" value="UniProtKB-UniRule"/>
</dbReference>
<dbReference type="InterPro" id="IPR011601">
    <property type="entry name" value="MurB_C"/>
</dbReference>
<evidence type="ECO:0000256" key="2">
    <source>
        <dbReference type="ARBA" id="ARBA00003921"/>
    </source>
</evidence>
<evidence type="ECO:0000313" key="24">
    <source>
        <dbReference type="Proteomes" id="UP000254156"/>
    </source>
</evidence>
<dbReference type="InterPro" id="IPR036318">
    <property type="entry name" value="FAD-bd_PCMH-like_sf"/>
</dbReference>
<keyword evidence="23" id="KW-1185">Reference proteome</keyword>
<keyword evidence="13 19" id="KW-0573">Peptidoglycan synthesis</keyword>
<keyword evidence="11 19" id="KW-0521">NADP</keyword>
<dbReference type="PANTHER" id="PTHR21071:SF4">
    <property type="entry name" value="UDP-N-ACETYLENOLPYRUVOYLGLUCOSAMINE REDUCTASE"/>
    <property type="match status" value="1"/>
</dbReference>
<evidence type="ECO:0000256" key="4">
    <source>
        <dbReference type="ARBA" id="ARBA00004752"/>
    </source>
</evidence>
<dbReference type="UniPathway" id="UPA00219"/>
<dbReference type="EMBL" id="UGTF01000002">
    <property type="protein sequence ID" value="SUB89692.1"/>
    <property type="molecule type" value="Genomic_DNA"/>
</dbReference>
<dbReference type="InterPro" id="IPR036635">
    <property type="entry name" value="MurB_C_sf"/>
</dbReference>
<evidence type="ECO:0000313" key="23">
    <source>
        <dbReference type="Proteomes" id="UP000030103"/>
    </source>
</evidence>
<dbReference type="Gene3D" id="3.30.465.10">
    <property type="match status" value="1"/>
</dbReference>
<keyword evidence="12 19" id="KW-0133">Cell shape</keyword>
<dbReference type="Proteomes" id="UP000030103">
    <property type="component" value="Unassembled WGS sequence"/>
</dbReference>
<evidence type="ECO:0000256" key="13">
    <source>
        <dbReference type="ARBA" id="ARBA00022984"/>
    </source>
</evidence>
<evidence type="ECO:0000313" key="22">
    <source>
        <dbReference type="EMBL" id="SUB89692.1"/>
    </source>
</evidence>
<evidence type="ECO:0000256" key="10">
    <source>
        <dbReference type="ARBA" id="ARBA00022827"/>
    </source>
</evidence>
<dbReference type="Proteomes" id="UP000254156">
    <property type="component" value="Unassembled WGS sequence"/>
</dbReference>
<evidence type="ECO:0000256" key="3">
    <source>
        <dbReference type="ARBA" id="ARBA00004496"/>
    </source>
</evidence>
<dbReference type="STRING" id="28115.HQ47_02410"/>
<evidence type="ECO:0000256" key="9">
    <source>
        <dbReference type="ARBA" id="ARBA00022630"/>
    </source>
</evidence>
<evidence type="ECO:0000256" key="14">
    <source>
        <dbReference type="ARBA" id="ARBA00023002"/>
    </source>
</evidence>
<proteinExistence type="inferred from homology"/>
<keyword evidence="10 19" id="KW-0274">FAD</keyword>
<dbReference type="PANTHER" id="PTHR21071">
    <property type="entry name" value="UDP-N-ACETYLENOLPYRUVOYLGLUCOSAMINE REDUCTASE"/>
    <property type="match status" value="1"/>
</dbReference>
<gene>
    <name evidence="19 22" type="primary">murB</name>
    <name evidence="21" type="ORF">HQ47_02410</name>
    <name evidence="22" type="ORF">NCTC11632_01817</name>
</gene>
<comment type="catalytic activity">
    <reaction evidence="18 19">
        <text>UDP-N-acetyl-alpha-D-muramate + NADP(+) = UDP-N-acetyl-3-O-(1-carboxyvinyl)-alpha-D-glucosamine + NADPH + H(+)</text>
        <dbReference type="Rhea" id="RHEA:12248"/>
        <dbReference type="ChEBI" id="CHEBI:15378"/>
        <dbReference type="ChEBI" id="CHEBI:57783"/>
        <dbReference type="ChEBI" id="CHEBI:58349"/>
        <dbReference type="ChEBI" id="CHEBI:68483"/>
        <dbReference type="ChEBI" id="CHEBI:70757"/>
        <dbReference type="EC" id="1.3.1.98"/>
    </reaction>
</comment>
<evidence type="ECO:0000256" key="7">
    <source>
        <dbReference type="ARBA" id="ARBA00022490"/>
    </source>
</evidence>
<feature type="domain" description="FAD-binding PCMH-type" evidence="20">
    <location>
        <begin position="16"/>
        <end position="188"/>
    </location>
</feature>
<evidence type="ECO:0000256" key="1">
    <source>
        <dbReference type="ARBA" id="ARBA00001974"/>
    </source>
</evidence>
<evidence type="ECO:0000313" key="21">
    <source>
        <dbReference type="EMBL" id="KGN75211.1"/>
    </source>
</evidence>
<dbReference type="EC" id="1.3.1.98" evidence="5 19"/>
<feature type="active site" evidence="19">
    <location>
        <position position="333"/>
    </location>
</feature>
<dbReference type="PROSITE" id="PS51387">
    <property type="entry name" value="FAD_PCMH"/>
    <property type="match status" value="1"/>
</dbReference>
<dbReference type="Gene3D" id="3.30.43.10">
    <property type="entry name" value="Uridine Diphospho-n-acetylenolpyruvylglucosamine Reductase, domain 2"/>
    <property type="match status" value="1"/>
</dbReference>
<dbReference type="GO" id="GO:0005829">
    <property type="term" value="C:cytosol"/>
    <property type="evidence" value="ECO:0007669"/>
    <property type="project" value="TreeGrafter"/>
</dbReference>
<accession>A0A0A2E8K0</accession>
<dbReference type="GO" id="GO:0051301">
    <property type="term" value="P:cell division"/>
    <property type="evidence" value="ECO:0007669"/>
    <property type="project" value="UniProtKB-KW"/>
</dbReference>
<keyword evidence="14 19" id="KW-0560">Oxidoreductase</keyword>
<dbReference type="GO" id="GO:0071555">
    <property type="term" value="P:cell wall organization"/>
    <property type="evidence" value="ECO:0007669"/>
    <property type="project" value="UniProtKB-KW"/>
</dbReference>
<comment type="pathway">
    <text evidence="4 19">Cell wall biogenesis; peptidoglycan biosynthesis.</text>
</comment>
<dbReference type="RefSeq" id="WP_025003648.1">
    <property type="nucleotide sequence ID" value="NZ_JASBZX010000006.1"/>
</dbReference>
<keyword evidence="7 19" id="KW-0963">Cytoplasm</keyword>
<feature type="active site" evidence="19">
    <location>
        <position position="164"/>
    </location>
</feature>
<dbReference type="NCBIfam" id="NF000755">
    <property type="entry name" value="PRK00046.1"/>
    <property type="match status" value="1"/>
</dbReference>